<organism evidence="2 3">
    <name type="scientific">Paenibacillus antri</name>
    <dbReference type="NCBI Taxonomy" id="2582848"/>
    <lineage>
        <taxon>Bacteria</taxon>
        <taxon>Bacillati</taxon>
        <taxon>Bacillota</taxon>
        <taxon>Bacilli</taxon>
        <taxon>Bacillales</taxon>
        <taxon>Paenibacillaceae</taxon>
        <taxon>Paenibacillus</taxon>
    </lineage>
</organism>
<keyword evidence="1" id="KW-0802">TPR repeat</keyword>
<gene>
    <name evidence="2" type="ORF">FE782_08590</name>
</gene>
<dbReference type="SUPFAM" id="SSF48452">
    <property type="entry name" value="TPR-like"/>
    <property type="match status" value="1"/>
</dbReference>
<dbReference type="AlphaFoldDB" id="A0A5R9G8E0"/>
<reference evidence="2 3" key="1">
    <citation type="submission" date="2019-05" db="EMBL/GenBank/DDBJ databases">
        <authorList>
            <person name="Narsing Rao M.P."/>
            <person name="Li W.J."/>
        </authorList>
    </citation>
    <scope>NUCLEOTIDE SEQUENCE [LARGE SCALE GENOMIC DNA]</scope>
    <source>
        <strain evidence="2 3">SYSU_K30003</strain>
    </source>
</reference>
<dbReference type="Pfam" id="PF13414">
    <property type="entry name" value="TPR_11"/>
    <property type="match status" value="1"/>
</dbReference>
<evidence type="ECO:0000256" key="1">
    <source>
        <dbReference type="PROSITE-ProRule" id="PRU00339"/>
    </source>
</evidence>
<name>A0A5R9G8E0_9BACL</name>
<accession>A0A5R9G8E0</accession>
<protein>
    <submittedName>
        <fullName evidence="2">Tetratricopeptide repeat protein</fullName>
    </submittedName>
</protein>
<dbReference type="PROSITE" id="PS50005">
    <property type="entry name" value="TPR"/>
    <property type="match status" value="2"/>
</dbReference>
<dbReference type="InterPro" id="IPR011990">
    <property type="entry name" value="TPR-like_helical_dom_sf"/>
</dbReference>
<evidence type="ECO:0000313" key="3">
    <source>
        <dbReference type="Proteomes" id="UP000309676"/>
    </source>
</evidence>
<dbReference type="EMBL" id="VCIW01000004">
    <property type="protein sequence ID" value="TLS52677.1"/>
    <property type="molecule type" value="Genomic_DNA"/>
</dbReference>
<evidence type="ECO:0000313" key="2">
    <source>
        <dbReference type="EMBL" id="TLS52677.1"/>
    </source>
</evidence>
<proteinExistence type="predicted"/>
<feature type="repeat" description="TPR" evidence="1">
    <location>
        <begin position="6"/>
        <end position="39"/>
    </location>
</feature>
<feature type="repeat" description="TPR" evidence="1">
    <location>
        <begin position="124"/>
        <end position="157"/>
    </location>
</feature>
<comment type="caution">
    <text evidence="2">The sequence shown here is derived from an EMBL/GenBank/DDBJ whole genome shotgun (WGS) entry which is preliminary data.</text>
</comment>
<dbReference type="Pfam" id="PF14559">
    <property type="entry name" value="TPR_19"/>
    <property type="match status" value="1"/>
</dbReference>
<dbReference type="Proteomes" id="UP000309676">
    <property type="component" value="Unassembled WGS sequence"/>
</dbReference>
<dbReference type="RefSeq" id="WP_138193668.1">
    <property type="nucleotide sequence ID" value="NZ_VCIW01000004.1"/>
</dbReference>
<dbReference type="Gene3D" id="1.25.40.10">
    <property type="entry name" value="Tetratricopeptide repeat domain"/>
    <property type="match status" value="1"/>
</dbReference>
<sequence>MSNDNARELIRSGSLKFRSGDYEQALKLFQQAARSDPDSAEAHAWLAAVHGRRIEAAVSMTEKIKLLSLLEDELAVALRLDSTLPLARRMNGAMLLNTPDMLGGDPAAAVDEFRYCIDRGMDDADIWVSLAECYAKTGFPEQAVEALETALKREPGHERATALLNRARGGSA</sequence>
<dbReference type="OrthoDB" id="9803739at2"/>
<dbReference type="SMART" id="SM00028">
    <property type="entry name" value="TPR"/>
    <property type="match status" value="2"/>
</dbReference>
<keyword evidence="3" id="KW-1185">Reference proteome</keyword>
<dbReference type="InterPro" id="IPR019734">
    <property type="entry name" value="TPR_rpt"/>
</dbReference>